<evidence type="ECO:0000313" key="1">
    <source>
        <dbReference type="EMBL" id="KAJ5355278.1"/>
    </source>
</evidence>
<evidence type="ECO:0000313" key="2">
    <source>
        <dbReference type="Proteomes" id="UP001147782"/>
    </source>
</evidence>
<reference evidence="1" key="1">
    <citation type="submission" date="2022-11" db="EMBL/GenBank/DDBJ databases">
        <authorList>
            <person name="Petersen C."/>
        </authorList>
    </citation>
    <scope>NUCLEOTIDE SEQUENCE</scope>
    <source>
        <strain evidence="1">IBT 29864</strain>
    </source>
</reference>
<reference evidence="1" key="2">
    <citation type="journal article" date="2023" name="IMA Fungus">
        <title>Comparative genomic study of the Penicillium genus elucidates a diverse pangenome and 15 lateral gene transfer events.</title>
        <authorList>
            <person name="Petersen C."/>
            <person name="Sorensen T."/>
            <person name="Nielsen M.R."/>
            <person name="Sondergaard T.E."/>
            <person name="Sorensen J.L."/>
            <person name="Fitzpatrick D.A."/>
            <person name="Frisvad J.C."/>
            <person name="Nielsen K.L."/>
        </authorList>
    </citation>
    <scope>NUCLEOTIDE SEQUENCE</scope>
    <source>
        <strain evidence="1">IBT 29864</strain>
    </source>
</reference>
<keyword evidence="2" id="KW-1185">Reference proteome</keyword>
<protein>
    <recommendedName>
        <fullName evidence="3">BTB domain-containing protein</fullName>
    </recommendedName>
</protein>
<dbReference type="GeneID" id="81444582"/>
<evidence type="ECO:0008006" key="3">
    <source>
        <dbReference type="Google" id="ProtNLM"/>
    </source>
</evidence>
<sequence length="363" mass="41071">MSTPAPKSMDIIDPDGDVLLIVPAPQETDERPAPSRFLVSSKYLILGCDFFEARFGPNGQDGRDLEEYGSVKIHLETTAHSPETMHILLSIIHGFQPWIPAGFDTIGLWKLALATHYFLCYEALQSWGLWYCQQLVPTLPTEFPPSSWKLIFISYVFGHHTLFRHLTKMAQQRATGSIYAGPSPIPKWILQEILGKRDKYLKRCFDLVYERIAHLASPYIHCTRACDTKKAAALMQYVMQFQHPGPLMICETETVTSSSGCSPFLFFEAAKRWVNPEHESHASPLPLVHAADPLNDTRSDVDSPPRVPRHFSWNNTVQSVHPLVVPPCTHKDLLGEELSRHLMQMEDQLQGITGILDNYPGRQ</sequence>
<dbReference type="RefSeq" id="XP_056549301.1">
    <property type="nucleotide sequence ID" value="XM_056705403.1"/>
</dbReference>
<accession>A0A9W9R842</accession>
<proteinExistence type="predicted"/>
<name>A0A9W9R842_9EURO</name>
<gene>
    <name evidence="1" type="ORF">N7496_012490</name>
</gene>
<comment type="caution">
    <text evidence="1">The sequence shown here is derived from an EMBL/GenBank/DDBJ whole genome shotgun (WGS) entry which is preliminary data.</text>
</comment>
<dbReference type="AlphaFoldDB" id="A0A9W9R842"/>
<organism evidence="1 2">
    <name type="scientific">Penicillium cataractarum</name>
    <dbReference type="NCBI Taxonomy" id="2100454"/>
    <lineage>
        <taxon>Eukaryota</taxon>
        <taxon>Fungi</taxon>
        <taxon>Dikarya</taxon>
        <taxon>Ascomycota</taxon>
        <taxon>Pezizomycotina</taxon>
        <taxon>Eurotiomycetes</taxon>
        <taxon>Eurotiomycetidae</taxon>
        <taxon>Eurotiales</taxon>
        <taxon>Aspergillaceae</taxon>
        <taxon>Penicillium</taxon>
    </lineage>
</organism>
<dbReference type="EMBL" id="JAPZBS010000010">
    <property type="protein sequence ID" value="KAJ5355278.1"/>
    <property type="molecule type" value="Genomic_DNA"/>
</dbReference>
<dbReference type="OrthoDB" id="5275938at2759"/>
<dbReference type="Proteomes" id="UP001147782">
    <property type="component" value="Unassembled WGS sequence"/>
</dbReference>